<evidence type="ECO:0000313" key="2">
    <source>
        <dbReference type="EMBL" id="SEN65801.1"/>
    </source>
</evidence>
<dbReference type="RefSeq" id="WP_091494605.1">
    <property type="nucleotide sequence ID" value="NZ_FODJ01000001.1"/>
</dbReference>
<dbReference type="PROSITE" id="PS51257">
    <property type="entry name" value="PROKAR_LIPOPROTEIN"/>
    <property type="match status" value="1"/>
</dbReference>
<feature type="signal peptide" evidence="1">
    <location>
        <begin position="1"/>
        <end position="24"/>
    </location>
</feature>
<reference evidence="2 3" key="1">
    <citation type="submission" date="2016-10" db="EMBL/GenBank/DDBJ databases">
        <authorList>
            <person name="de Groot N.N."/>
        </authorList>
    </citation>
    <scope>NUCLEOTIDE SEQUENCE [LARGE SCALE GENOMIC DNA]</scope>
    <source>
        <strain evidence="2 3">CGMCC 1.10434</strain>
    </source>
</reference>
<sequence length="151" mass="17164">MQKSKSCNMLVVWLSLLVLTGCQTGQTLDNQSDNPLAAKQTNYSVIDQDTLNGDIYNQFEDIVDVTSISNNDELIMAIKVDQLAQFNEQKIAKEVQSYLKKSNEDIKPKVSSDLKIYIEIDRLKQQLADQDLSKSDFDKLFDEIIQLIEGK</sequence>
<organism evidence="2 3">
    <name type="scientific">Amphibacillus marinus</name>
    <dbReference type="NCBI Taxonomy" id="872970"/>
    <lineage>
        <taxon>Bacteria</taxon>
        <taxon>Bacillati</taxon>
        <taxon>Bacillota</taxon>
        <taxon>Bacilli</taxon>
        <taxon>Bacillales</taxon>
        <taxon>Bacillaceae</taxon>
        <taxon>Amphibacillus</taxon>
    </lineage>
</organism>
<gene>
    <name evidence="2" type="ORF">SAMN04488134_101575</name>
</gene>
<dbReference type="Proteomes" id="UP000199300">
    <property type="component" value="Unassembled WGS sequence"/>
</dbReference>
<protein>
    <recommendedName>
        <fullName evidence="4">Sporulation lipoprotein YhcN/YlaJ (Spore_YhcN_YlaJ)</fullName>
    </recommendedName>
</protein>
<accession>A0A1H8IBU8</accession>
<evidence type="ECO:0000313" key="3">
    <source>
        <dbReference type="Proteomes" id="UP000199300"/>
    </source>
</evidence>
<dbReference type="OrthoDB" id="2969307at2"/>
<keyword evidence="1" id="KW-0732">Signal</keyword>
<name>A0A1H8IBU8_9BACI</name>
<dbReference type="AlphaFoldDB" id="A0A1H8IBU8"/>
<dbReference type="STRING" id="872970.SAMN04488134_101575"/>
<proteinExistence type="predicted"/>
<evidence type="ECO:0000256" key="1">
    <source>
        <dbReference type="SAM" id="SignalP"/>
    </source>
</evidence>
<dbReference type="EMBL" id="FODJ01000001">
    <property type="protein sequence ID" value="SEN65801.1"/>
    <property type="molecule type" value="Genomic_DNA"/>
</dbReference>
<evidence type="ECO:0008006" key="4">
    <source>
        <dbReference type="Google" id="ProtNLM"/>
    </source>
</evidence>
<feature type="chain" id="PRO_5038726751" description="Sporulation lipoprotein YhcN/YlaJ (Spore_YhcN_YlaJ)" evidence="1">
    <location>
        <begin position="25"/>
        <end position="151"/>
    </location>
</feature>
<keyword evidence="3" id="KW-1185">Reference proteome</keyword>